<dbReference type="Proteomes" id="UP000299102">
    <property type="component" value="Unassembled WGS sequence"/>
</dbReference>
<dbReference type="AlphaFoldDB" id="A0A4C1SYU5"/>
<evidence type="ECO:0000256" key="2">
    <source>
        <dbReference type="ARBA" id="ARBA00023128"/>
    </source>
</evidence>
<dbReference type="PANTHER" id="PTHR11387">
    <property type="entry name" value="CYTOCHROME C OXIDASE SUBUNIT 6B"/>
    <property type="match status" value="1"/>
</dbReference>
<dbReference type="GO" id="GO:0005739">
    <property type="term" value="C:mitochondrion"/>
    <property type="evidence" value="ECO:0007669"/>
    <property type="project" value="UniProtKB-SubCell"/>
</dbReference>
<comment type="caution">
    <text evidence="4">The sequence shown here is derived from an EMBL/GenBank/DDBJ whole genome shotgun (WGS) entry which is preliminary data.</text>
</comment>
<dbReference type="CDD" id="cd00926">
    <property type="entry name" value="Cyt_c_Oxidase_VIb"/>
    <property type="match status" value="1"/>
</dbReference>
<accession>A0A4C1SYU5</accession>
<dbReference type="STRING" id="151549.A0A4C1SYU5"/>
<evidence type="ECO:0000313" key="5">
    <source>
        <dbReference type="Proteomes" id="UP000299102"/>
    </source>
</evidence>
<dbReference type="InterPro" id="IPR048280">
    <property type="entry name" value="COX6B-like"/>
</dbReference>
<sequence length="152" mass="17697">MASVQEENEINDNLEDLPLPKQNLKKCTNLMIMNQLIELVFTGKWRKVTRHFGERGQSLSTTETGGITPGEPEMTIKLETVPFDPRFPNQNQTRHCYQSYLDYFAARRNVERIYEPCNYFKKAFHSLCPNAWIESGMINEQMALSPAEFKLF</sequence>
<dbReference type="OrthoDB" id="1107506at2759"/>
<dbReference type="EMBL" id="BGZK01004038">
    <property type="protein sequence ID" value="GBP06450.1"/>
    <property type="molecule type" value="Genomic_DNA"/>
</dbReference>
<keyword evidence="5" id="KW-1185">Reference proteome</keyword>
<evidence type="ECO:0000256" key="1">
    <source>
        <dbReference type="ARBA" id="ARBA00004173"/>
    </source>
</evidence>
<evidence type="ECO:0000256" key="3">
    <source>
        <dbReference type="ARBA" id="ARBA00023157"/>
    </source>
</evidence>
<proteinExistence type="predicted"/>
<protein>
    <submittedName>
        <fullName evidence="4">Cytochrome c oxidase subunit 6B2</fullName>
    </submittedName>
</protein>
<dbReference type="Pfam" id="PF02297">
    <property type="entry name" value="COX6B"/>
    <property type="match status" value="1"/>
</dbReference>
<dbReference type="Gene3D" id="1.10.10.140">
    <property type="entry name" value="Cytochrome c oxidase, subunit VIb"/>
    <property type="match status" value="1"/>
</dbReference>
<comment type="subcellular location">
    <subcellularLocation>
        <location evidence="1">Mitochondrion</location>
    </subcellularLocation>
</comment>
<dbReference type="SUPFAM" id="SSF47694">
    <property type="entry name" value="Cytochrome c oxidase subunit h"/>
    <property type="match status" value="1"/>
</dbReference>
<dbReference type="InterPro" id="IPR036549">
    <property type="entry name" value="CX6/COA6-like_sf"/>
</dbReference>
<dbReference type="GO" id="GO:0045277">
    <property type="term" value="C:respiratory chain complex IV"/>
    <property type="evidence" value="ECO:0007669"/>
    <property type="project" value="InterPro"/>
</dbReference>
<evidence type="ECO:0000313" key="4">
    <source>
        <dbReference type="EMBL" id="GBP06450.1"/>
    </source>
</evidence>
<gene>
    <name evidence="4" type="primary">Cox6b2</name>
    <name evidence="4" type="ORF">EVAR_70259_1</name>
</gene>
<organism evidence="4 5">
    <name type="scientific">Eumeta variegata</name>
    <name type="common">Bagworm moth</name>
    <name type="synonym">Eumeta japonica</name>
    <dbReference type="NCBI Taxonomy" id="151549"/>
    <lineage>
        <taxon>Eukaryota</taxon>
        <taxon>Metazoa</taxon>
        <taxon>Ecdysozoa</taxon>
        <taxon>Arthropoda</taxon>
        <taxon>Hexapoda</taxon>
        <taxon>Insecta</taxon>
        <taxon>Pterygota</taxon>
        <taxon>Neoptera</taxon>
        <taxon>Endopterygota</taxon>
        <taxon>Lepidoptera</taxon>
        <taxon>Glossata</taxon>
        <taxon>Ditrysia</taxon>
        <taxon>Tineoidea</taxon>
        <taxon>Psychidae</taxon>
        <taxon>Oiketicinae</taxon>
        <taxon>Eumeta</taxon>
    </lineage>
</organism>
<reference evidence="4 5" key="1">
    <citation type="journal article" date="2019" name="Commun. Biol.">
        <title>The bagworm genome reveals a unique fibroin gene that provides high tensile strength.</title>
        <authorList>
            <person name="Kono N."/>
            <person name="Nakamura H."/>
            <person name="Ohtoshi R."/>
            <person name="Tomita M."/>
            <person name="Numata K."/>
            <person name="Arakawa K."/>
        </authorList>
    </citation>
    <scope>NUCLEOTIDE SEQUENCE [LARGE SCALE GENOMIC DNA]</scope>
</reference>
<keyword evidence="3" id="KW-1015">Disulfide bond</keyword>
<keyword evidence="2" id="KW-0496">Mitochondrion</keyword>
<name>A0A4C1SYU5_EUMVA</name>
<dbReference type="InterPro" id="IPR003213">
    <property type="entry name" value="Cyt_c_oxidase_su6B"/>
</dbReference>